<dbReference type="InterPro" id="IPR023210">
    <property type="entry name" value="NADP_OxRdtase_dom"/>
</dbReference>
<dbReference type="PIR" id="G72546">
    <property type="entry name" value="G72546"/>
</dbReference>
<evidence type="ECO:0000313" key="3">
    <source>
        <dbReference type="Proteomes" id="UP000002518"/>
    </source>
</evidence>
<dbReference type="Pfam" id="PF00248">
    <property type="entry name" value="Aldo_ket_red"/>
    <property type="match status" value="1"/>
</dbReference>
<organism evidence="2 3">
    <name type="scientific">Aeropyrum pernix (strain ATCC 700893 / DSM 11879 / JCM 9820 / NBRC 100138 / K1)</name>
    <dbReference type="NCBI Taxonomy" id="272557"/>
    <lineage>
        <taxon>Archaea</taxon>
        <taxon>Thermoproteota</taxon>
        <taxon>Thermoprotei</taxon>
        <taxon>Desulfurococcales</taxon>
        <taxon>Desulfurococcaceae</taxon>
        <taxon>Aeropyrum</taxon>
    </lineage>
</organism>
<name>Q9YBD8_AERPE</name>
<dbReference type="PANTHER" id="PTHR43638">
    <property type="entry name" value="OXIDOREDUCTASE, ALDO/KETO REDUCTASE FAMILY PROTEIN"/>
    <property type="match status" value="1"/>
</dbReference>
<gene>
    <name evidence="2" type="ordered locus">APE_1659</name>
</gene>
<protein>
    <submittedName>
        <fullName evidence="2">Oxidoreductase, aldo/keto reductase family</fullName>
    </submittedName>
</protein>
<dbReference type="RefSeq" id="WP_010866513.1">
    <property type="nucleotide sequence ID" value="NC_000854.2"/>
</dbReference>
<evidence type="ECO:0000313" key="2">
    <source>
        <dbReference type="EMBL" id="BAA80660.1"/>
    </source>
</evidence>
<dbReference type="EnsemblBacteria" id="BAA80660">
    <property type="protein sequence ID" value="BAA80660"/>
    <property type="gene ID" value="APE_1659"/>
</dbReference>
<dbReference type="SUPFAM" id="SSF51430">
    <property type="entry name" value="NAD(P)-linked oxidoreductase"/>
    <property type="match status" value="1"/>
</dbReference>
<dbReference type="STRING" id="272557.APE_1659"/>
<dbReference type="GeneID" id="1446155"/>
<dbReference type="AlphaFoldDB" id="Q9YBD8"/>
<evidence type="ECO:0000259" key="1">
    <source>
        <dbReference type="Pfam" id="PF00248"/>
    </source>
</evidence>
<dbReference type="Gene3D" id="3.20.20.100">
    <property type="entry name" value="NADP-dependent oxidoreductase domain"/>
    <property type="match status" value="1"/>
</dbReference>
<dbReference type="eggNOG" id="arCOG01618">
    <property type="taxonomic scope" value="Archaea"/>
</dbReference>
<feature type="domain" description="NADP-dependent oxidoreductase" evidence="1">
    <location>
        <begin position="17"/>
        <end position="298"/>
    </location>
</feature>
<dbReference type="EMBL" id="BA000002">
    <property type="protein sequence ID" value="BAA80660.1"/>
    <property type="molecule type" value="Genomic_DNA"/>
</dbReference>
<dbReference type="PANTHER" id="PTHR43638:SF3">
    <property type="entry name" value="ALDEHYDE REDUCTASE"/>
    <property type="match status" value="1"/>
</dbReference>
<proteinExistence type="predicted"/>
<accession>Q9YBD8</accession>
<dbReference type="CDD" id="cd19093">
    <property type="entry name" value="AKR_AtPLR-like"/>
    <property type="match status" value="1"/>
</dbReference>
<keyword evidence="3" id="KW-1185">Reference proteome</keyword>
<dbReference type="InterPro" id="IPR036812">
    <property type="entry name" value="NAD(P)_OxRdtase_dom_sf"/>
</dbReference>
<dbReference type="KEGG" id="ape:APE_1659"/>
<sequence length="335" mass="36188">MAGEPRLGRTGPRVSRVGLGLWQFGSPMWGGKALSADVLARGLSIAVEEGINLLDTAEVYGMGSSERMLGEALKRLNAREDFVIVSKVAGFRSTAGDIVKGARGIAGRLSSAPDVILHHWPPPVYSRLCSVVRGLEQAVNEGLASYYGFSNYGEDLLGDALSCTRRLEPVADQILYNLAYRTPEQRLIPLLHQHGMTPIAWSPLAKGALAGFKGEPTRAQAGDPVFRTALEDTGLQEVLESVARRLGASKASVALAWVAYKGAVPIVGWRRPERVREAAAAARLKLSEEDVALLDEASKRYVTLWGSSYSPPGLRRIRLIPGALQRLAIRLWGGI</sequence>
<reference evidence="2 3" key="1">
    <citation type="journal article" date="1999" name="DNA Res.">
        <title>Complete genome sequence of an aerobic hyper-thermophilic crenarchaeon, Aeropyrum pernix K1.</title>
        <authorList>
            <person name="Kawarabayasi Y."/>
            <person name="Hino Y."/>
            <person name="Horikawa H."/>
            <person name="Yamazaki S."/>
            <person name="Haikawa Y."/>
            <person name="Jin-no K."/>
            <person name="Takahashi M."/>
            <person name="Sekine M."/>
            <person name="Baba S."/>
            <person name="Ankai A."/>
            <person name="Kosugi H."/>
            <person name="Hosoyama A."/>
            <person name="Fukui S."/>
            <person name="Nagai Y."/>
            <person name="Nishijima K."/>
            <person name="Nakazawa H."/>
            <person name="Takamiya M."/>
            <person name="Masuda S."/>
            <person name="Funahashi T."/>
            <person name="Tanaka T."/>
            <person name="Kudoh Y."/>
            <person name="Yamazaki J."/>
            <person name="Kushida N."/>
            <person name="Oguchi A."/>
            <person name="Aoki K."/>
            <person name="Kubota K."/>
            <person name="Nakamura Y."/>
            <person name="Nomura N."/>
            <person name="Sako Y."/>
            <person name="Kikuchi H."/>
        </authorList>
    </citation>
    <scope>NUCLEOTIDE SEQUENCE [LARGE SCALE GENOMIC DNA]</scope>
    <source>
        <strain evidence="3">ATCC 700893 / DSM 11879 / JCM 9820 / NBRC 100138 / K1</strain>
    </source>
</reference>
<dbReference type="Proteomes" id="UP000002518">
    <property type="component" value="Chromosome"/>
</dbReference>